<name>A0A136LY55_9BACT</name>
<evidence type="ECO:0000313" key="1">
    <source>
        <dbReference type="EMBL" id="KXK26575.1"/>
    </source>
</evidence>
<dbReference type="STRING" id="1617426.TR69_WS6001000581"/>
<organism evidence="1 2">
    <name type="scientific">candidate division WS6 bacterium OLB20</name>
    <dbReference type="NCBI Taxonomy" id="1617426"/>
    <lineage>
        <taxon>Bacteria</taxon>
        <taxon>Candidatus Dojkabacteria</taxon>
    </lineage>
</organism>
<dbReference type="Proteomes" id="UP000070457">
    <property type="component" value="Unassembled WGS sequence"/>
</dbReference>
<dbReference type="AlphaFoldDB" id="A0A136LY55"/>
<comment type="caution">
    <text evidence="1">The sequence shown here is derived from an EMBL/GenBank/DDBJ whole genome shotgun (WGS) entry which is preliminary data.</text>
</comment>
<evidence type="ECO:0000313" key="2">
    <source>
        <dbReference type="Proteomes" id="UP000070457"/>
    </source>
</evidence>
<reference evidence="1 2" key="1">
    <citation type="submission" date="2015-02" db="EMBL/GenBank/DDBJ databases">
        <title>Improved understanding of the partial-nitritation anammox process through 23 genomes representing the majority of the microbial community.</title>
        <authorList>
            <person name="Speth D.R."/>
            <person name="In T Zandt M."/>
            <person name="Guerrero Cruz S."/>
            <person name="Jetten M.S."/>
            <person name="Dutilh B.E."/>
        </authorList>
    </citation>
    <scope>NUCLEOTIDE SEQUENCE [LARGE SCALE GENOMIC DNA]</scope>
    <source>
        <strain evidence="1">OLB20</strain>
    </source>
</reference>
<gene>
    <name evidence="1" type="ORF">TR69_WS6001000581</name>
</gene>
<accession>A0A136LY55</accession>
<sequence>MYRTPQGVETYYMFVDANTYEQITPGNGRGMCTVAGNNRVQFCNVTAPPSNAVAFAYPASFQRSGNSVIVNWQLGLLGASTFPRDNQVHVHASDIPGANSGWIADDLWKVDLNPPVVGATLNLLSETSFNVTYSANDSLSGVLATAKSCSSNLQGNESIVLMQDAPAVNPNSQNFTGSQTRQTCFDNATGQTRYSVSNTPRDGSFSFDWNATDYACNRAPSVTAQLRLKKPWLMTVDGDLFSRLGISQTTIADIERIQSLFLTDQHNRVPYLSDYNFMSGQNSLPARDSELDFAVRSYLDANGKPRDELAYESWYDLADAQLESRLQASQQLTAQGPVTFADVTTHQIAQTLGSASIQPDGFPASEPQDRLNVIRVQGDLRLNRVTCNTKTVFLVSGNLTLEPEIGLQDNPAADIVNGCLFLVKETTTILPGQSAGTPGDTTPDFDTVAGFIVTRSIQIPPDPQFNALRVTGSIIASENNTFDRDAGVVLNQLSPSEIIYYDGGRYMHLFGEVLSMPVSFNIVEKPFLDSF</sequence>
<protein>
    <submittedName>
        <fullName evidence="1">Uncharacterized protein</fullName>
    </submittedName>
</protein>
<proteinExistence type="predicted"/>
<dbReference type="EMBL" id="JYNZ01000003">
    <property type="protein sequence ID" value="KXK26575.1"/>
    <property type="molecule type" value="Genomic_DNA"/>
</dbReference>